<feature type="region of interest" description="Disordered" evidence="4">
    <location>
        <begin position="416"/>
        <end position="452"/>
    </location>
</feature>
<dbReference type="Proteomes" id="UP000789595">
    <property type="component" value="Unassembled WGS sequence"/>
</dbReference>
<reference evidence="6" key="1">
    <citation type="submission" date="2021-11" db="EMBL/GenBank/DDBJ databases">
        <authorList>
            <consortium name="Genoscope - CEA"/>
            <person name="William W."/>
        </authorList>
    </citation>
    <scope>NUCLEOTIDE SEQUENCE</scope>
</reference>
<dbReference type="OrthoDB" id="447251at2759"/>
<comment type="caution">
    <text evidence="6">The sequence shown here is derived from an EMBL/GenBank/DDBJ whole genome shotgun (WGS) entry which is preliminary data.</text>
</comment>
<dbReference type="SUPFAM" id="SSF48403">
    <property type="entry name" value="Ankyrin repeat"/>
    <property type="match status" value="1"/>
</dbReference>
<dbReference type="Gene3D" id="1.25.40.20">
    <property type="entry name" value="Ankyrin repeat-containing domain"/>
    <property type="match status" value="1"/>
</dbReference>
<dbReference type="AlphaFoldDB" id="A0A8J2T0Z5"/>
<sequence length="452" mass="50099">MHGARPPTRHRYERVAHANTNRKRDARRRPKDYFLQQLVGKGVRVDPKPLSFKNPDSKITCVALKYRTTDELPEMYDKPLLKLMYEGSLEEIREKVAPESRVANAQNANGETVLMKCCRRALYTTSRSPLAVVSLLLKSGADPMVCCDSGKNVLHDLFWSAKPPPPDVLEAMETMVDMLHESTGKEGLLELMLSEDKHGYTPLDYVVPEQQPNWRKVVDTVVAWAASDAEHDEAFSCVTGPPGSQGSSQTLSERVVSNLELVTEAGSTVADFMRDMEPADVRVVAQLCARRCSFLVSDCSDPDAAIIAVSPAFVDRTGYEPEDVLGRNCRFLQGPGTSVQQVDRIRRALATRSTADVSLLNYRKDGTTFTNRFLLTPLRAAGQVRYYVGIQNCPDVIADDRRRNVARLRREGIDAGGWIDDEDEPSTSAKRGAPSSPAAPDAKRRKEGCAIC</sequence>
<evidence type="ECO:0000313" key="7">
    <source>
        <dbReference type="Proteomes" id="UP000789595"/>
    </source>
</evidence>
<dbReference type="InterPro" id="IPR000014">
    <property type="entry name" value="PAS"/>
</dbReference>
<dbReference type="Gene3D" id="3.30.450.20">
    <property type="entry name" value="PAS domain"/>
    <property type="match status" value="1"/>
</dbReference>
<keyword evidence="1" id="KW-0285">Flavoprotein</keyword>
<dbReference type="PANTHER" id="PTHR47429">
    <property type="entry name" value="PROTEIN TWIN LOV 1"/>
    <property type="match status" value="1"/>
</dbReference>
<dbReference type="InterPro" id="IPR036770">
    <property type="entry name" value="Ankyrin_rpt-contain_sf"/>
</dbReference>
<keyword evidence="7" id="KW-1185">Reference proteome</keyword>
<dbReference type="EMBL" id="CAKKNE010000006">
    <property type="protein sequence ID" value="CAH0379178.1"/>
    <property type="molecule type" value="Genomic_DNA"/>
</dbReference>
<evidence type="ECO:0000313" key="6">
    <source>
        <dbReference type="EMBL" id="CAH0379178.1"/>
    </source>
</evidence>
<dbReference type="CDD" id="cd00130">
    <property type="entry name" value="PAS"/>
    <property type="match status" value="1"/>
</dbReference>
<protein>
    <recommendedName>
        <fullName evidence="5">PAS domain-containing protein</fullName>
    </recommendedName>
</protein>
<dbReference type="SUPFAM" id="SSF55785">
    <property type="entry name" value="PYP-like sensor domain (PAS domain)"/>
    <property type="match status" value="1"/>
</dbReference>
<feature type="domain" description="PAS" evidence="5">
    <location>
        <begin position="301"/>
        <end position="328"/>
    </location>
</feature>
<dbReference type="GO" id="GO:0005634">
    <property type="term" value="C:nucleus"/>
    <property type="evidence" value="ECO:0007669"/>
    <property type="project" value="TreeGrafter"/>
</dbReference>
<evidence type="ECO:0000256" key="4">
    <source>
        <dbReference type="SAM" id="MobiDB-lite"/>
    </source>
</evidence>
<evidence type="ECO:0000259" key="5">
    <source>
        <dbReference type="PROSITE" id="PS50112"/>
    </source>
</evidence>
<gene>
    <name evidence="6" type="ORF">PECAL_6P07800</name>
</gene>
<evidence type="ECO:0000256" key="3">
    <source>
        <dbReference type="ARBA" id="ARBA00022991"/>
    </source>
</evidence>
<dbReference type="Pfam" id="PF13426">
    <property type="entry name" value="PAS_9"/>
    <property type="match status" value="1"/>
</dbReference>
<evidence type="ECO:0000256" key="2">
    <source>
        <dbReference type="ARBA" id="ARBA00022643"/>
    </source>
</evidence>
<dbReference type="InterPro" id="IPR035965">
    <property type="entry name" value="PAS-like_dom_sf"/>
</dbReference>
<accession>A0A8J2T0Z5</accession>
<dbReference type="NCBIfam" id="TIGR00229">
    <property type="entry name" value="sensory_box"/>
    <property type="match status" value="1"/>
</dbReference>
<proteinExistence type="predicted"/>
<evidence type="ECO:0000256" key="1">
    <source>
        <dbReference type="ARBA" id="ARBA00022630"/>
    </source>
</evidence>
<organism evidence="6 7">
    <name type="scientific">Pelagomonas calceolata</name>
    <dbReference type="NCBI Taxonomy" id="35677"/>
    <lineage>
        <taxon>Eukaryota</taxon>
        <taxon>Sar</taxon>
        <taxon>Stramenopiles</taxon>
        <taxon>Ochrophyta</taxon>
        <taxon>Pelagophyceae</taxon>
        <taxon>Pelagomonadales</taxon>
        <taxon>Pelagomonadaceae</taxon>
        <taxon>Pelagomonas</taxon>
    </lineage>
</organism>
<name>A0A8J2T0Z5_9STRA</name>
<dbReference type="PANTHER" id="PTHR47429:SF2">
    <property type="entry name" value="PROTEIN TWIN LOV 1"/>
    <property type="match status" value="1"/>
</dbReference>
<keyword evidence="3" id="KW-0157">Chromophore</keyword>
<feature type="compositionally biased region" description="Basic and acidic residues" evidence="4">
    <location>
        <begin position="441"/>
        <end position="452"/>
    </location>
</feature>
<dbReference type="PROSITE" id="PS50112">
    <property type="entry name" value="PAS"/>
    <property type="match status" value="1"/>
</dbReference>
<keyword evidence="2" id="KW-0288">FMN</keyword>